<gene>
    <name evidence="5" type="ORF">LNKW23_06970</name>
</gene>
<keyword evidence="2" id="KW-0645">Protease</keyword>
<dbReference type="Pfam" id="PF01750">
    <property type="entry name" value="HycI"/>
    <property type="match status" value="1"/>
</dbReference>
<organism evidence="5 6">
    <name type="scientific">Paralimibaculum aggregatum</name>
    <dbReference type="NCBI Taxonomy" id="3036245"/>
    <lineage>
        <taxon>Bacteria</taxon>
        <taxon>Pseudomonadati</taxon>
        <taxon>Pseudomonadota</taxon>
        <taxon>Alphaproteobacteria</taxon>
        <taxon>Rhodobacterales</taxon>
        <taxon>Paracoccaceae</taxon>
        <taxon>Paralimibaculum</taxon>
    </lineage>
</organism>
<dbReference type="PANTHER" id="PTHR30302:SF1">
    <property type="entry name" value="HYDROGENASE 2 MATURATION PROTEASE"/>
    <property type="match status" value="1"/>
</dbReference>
<evidence type="ECO:0000256" key="3">
    <source>
        <dbReference type="ARBA" id="ARBA00022750"/>
    </source>
</evidence>
<protein>
    <recommendedName>
        <fullName evidence="7">Hydrogenase maturation protease</fullName>
    </recommendedName>
</protein>
<proteinExistence type="inferred from homology"/>
<keyword evidence="3" id="KW-0064">Aspartyl protease</keyword>
<evidence type="ECO:0000256" key="1">
    <source>
        <dbReference type="ARBA" id="ARBA00006814"/>
    </source>
</evidence>
<dbReference type="EMBL" id="BSYI01000004">
    <property type="protein sequence ID" value="GMG81484.1"/>
    <property type="molecule type" value="Genomic_DNA"/>
</dbReference>
<dbReference type="Gene3D" id="3.40.50.1450">
    <property type="entry name" value="HybD-like"/>
    <property type="match status" value="1"/>
</dbReference>
<evidence type="ECO:0000313" key="5">
    <source>
        <dbReference type="EMBL" id="GMG81484.1"/>
    </source>
</evidence>
<dbReference type="InterPro" id="IPR023430">
    <property type="entry name" value="Pept_HybD-like_dom_sf"/>
</dbReference>
<comment type="similarity">
    <text evidence="1">Belongs to the peptidase A31 family.</text>
</comment>
<dbReference type="Proteomes" id="UP001239909">
    <property type="component" value="Unassembled WGS sequence"/>
</dbReference>
<evidence type="ECO:0008006" key="7">
    <source>
        <dbReference type="Google" id="ProtNLM"/>
    </source>
</evidence>
<dbReference type="InterPro" id="IPR000671">
    <property type="entry name" value="Peptidase_A31"/>
</dbReference>
<accession>A0ABQ6LDP8</accession>
<keyword evidence="6" id="KW-1185">Reference proteome</keyword>
<dbReference type="PRINTS" id="PR00446">
    <property type="entry name" value="HYDRGNUPTAKE"/>
</dbReference>
<comment type="caution">
    <text evidence="5">The sequence shown here is derived from an EMBL/GenBank/DDBJ whole genome shotgun (WGS) entry which is preliminary data.</text>
</comment>
<evidence type="ECO:0000313" key="6">
    <source>
        <dbReference type="Proteomes" id="UP001239909"/>
    </source>
</evidence>
<evidence type="ECO:0000256" key="4">
    <source>
        <dbReference type="ARBA" id="ARBA00022801"/>
    </source>
</evidence>
<reference evidence="5 6" key="1">
    <citation type="submission" date="2023-04" db="EMBL/GenBank/DDBJ databases">
        <title>Marinoamorphus aggregata gen. nov., sp. Nov., isolate from tissue of brittle star Ophioplocus japonicus.</title>
        <authorList>
            <person name="Kawano K."/>
            <person name="Sawayama S."/>
            <person name="Nakagawa S."/>
        </authorList>
    </citation>
    <scope>NUCLEOTIDE SEQUENCE [LARGE SCALE GENOMIC DNA]</scope>
    <source>
        <strain evidence="5 6">NKW23</strain>
    </source>
</reference>
<dbReference type="NCBIfam" id="TIGR00072">
    <property type="entry name" value="hydrog_prot"/>
    <property type="match status" value="1"/>
</dbReference>
<evidence type="ECO:0000256" key="2">
    <source>
        <dbReference type="ARBA" id="ARBA00022670"/>
    </source>
</evidence>
<sequence length="155" mass="15891">MRTAIIGCGNTNRSDDGIGPHVIGLLRARALPPGAALFDAGTDGMGVIYRARGADRLIIVDARAPEGAPGAIYEVPGAVLAAPPPQSLSLHDFRWDHALYAGRRIYGDAFPAEVSVFLIEAASTGLGLELSGPVRAAGARVAERIAGLLAAPAEG</sequence>
<keyword evidence="4" id="KW-0378">Hydrolase</keyword>
<dbReference type="RefSeq" id="WP_285670148.1">
    <property type="nucleotide sequence ID" value="NZ_BSYI01000004.1"/>
</dbReference>
<name>A0ABQ6LDP8_9RHOB</name>
<dbReference type="SUPFAM" id="SSF53163">
    <property type="entry name" value="HybD-like"/>
    <property type="match status" value="1"/>
</dbReference>
<dbReference type="PANTHER" id="PTHR30302">
    <property type="entry name" value="HYDROGENASE 1 MATURATION PROTEASE"/>
    <property type="match status" value="1"/>
</dbReference>